<dbReference type="AlphaFoldDB" id="A0A369LR47"/>
<proteinExistence type="predicted"/>
<feature type="transmembrane region" description="Helical" evidence="1">
    <location>
        <begin position="54"/>
        <end position="77"/>
    </location>
</feature>
<accession>A0A369LR47</accession>
<dbReference type="EMBL" id="PPTO01000001">
    <property type="protein sequence ID" value="RDB61147.1"/>
    <property type="molecule type" value="Genomic_DNA"/>
</dbReference>
<protein>
    <submittedName>
        <fullName evidence="2">Uncharacterized protein</fullName>
    </submittedName>
</protein>
<evidence type="ECO:0000313" key="2">
    <source>
        <dbReference type="EMBL" id="RDB61147.1"/>
    </source>
</evidence>
<keyword evidence="1" id="KW-0472">Membrane</keyword>
<keyword evidence="1" id="KW-0812">Transmembrane</keyword>
<gene>
    <name evidence="2" type="ORF">C1881_01100</name>
</gene>
<sequence length="88" mass="9822">MHKGRLRTNAATVGMMFAQGTLARVRDTGCEPAVLSVRRSRTERRQAPFAALQLSMRCGTALFGTLFAQFLCIKVVAYMKHEKEGFRA</sequence>
<organism evidence="2 3">
    <name type="scientific">Slackia isoflavoniconvertens</name>
    <dbReference type="NCBI Taxonomy" id="572010"/>
    <lineage>
        <taxon>Bacteria</taxon>
        <taxon>Bacillati</taxon>
        <taxon>Actinomycetota</taxon>
        <taxon>Coriobacteriia</taxon>
        <taxon>Eggerthellales</taxon>
        <taxon>Eggerthellaceae</taxon>
        <taxon>Slackia</taxon>
    </lineage>
</organism>
<reference evidence="2 3" key="1">
    <citation type="journal article" date="2018" name="Elife">
        <title>Discovery and characterization of a prevalent human gut bacterial enzyme sufficient for the inactivation of a family of plant toxins.</title>
        <authorList>
            <person name="Koppel N."/>
            <person name="Bisanz J.E."/>
            <person name="Pandelia M.E."/>
            <person name="Turnbaugh P.J."/>
            <person name="Balskus E.P."/>
        </authorList>
    </citation>
    <scope>NUCLEOTIDE SEQUENCE [LARGE SCALE GENOMIC DNA]</scope>
    <source>
        <strain evidence="2 3">OB21 GAM31</strain>
    </source>
</reference>
<name>A0A369LR47_9ACTN</name>
<evidence type="ECO:0000256" key="1">
    <source>
        <dbReference type="SAM" id="Phobius"/>
    </source>
</evidence>
<comment type="caution">
    <text evidence="2">The sequence shown here is derived from an EMBL/GenBank/DDBJ whole genome shotgun (WGS) entry which is preliminary data.</text>
</comment>
<evidence type="ECO:0000313" key="3">
    <source>
        <dbReference type="Proteomes" id="UP000253975"/>
    </source>
</evidence>
<dbReference type="Proteomes" id="UP000253975">
    <property type="component" value="Unassembled WGS sequence"/>
</dbReference>
<keyword evidence="1" id="KW-1133">Transmembrane helix</keyword>